<dbReference type="GO" id="GO:0046872">
    <property type="term" value="F:metal ion binding"/>
    <property type="evidence" value="ECO:0007669"/>
    <property type="project" value="UniProtKB-KW"/>
</dbReference>
<keyword evidence="2" id="KW-0847">Vitamin C</keyword>
<dbReference type="Proteomes" id="UP000634136">
    <property type="component" value="Unassembled WGS sequence"/>
</dbReference>
<evidence type="ECO:0000313" key="5">
    <source>
        <dbReference type="EMBL" id="KAF7812619.1"/>
    </source>
</evidence>
<evidence type="ECO:0000259" key="4">
    <source>
        <dbReference type="Pfam" id="PF03171"/>
    </source>
</evidence>
<evidence type="ECO:0000256" key="2">
    <source>
        <dbReference type="ARBA" id="ARBA00022896"/>
    </source>
</evidence>
<proteinExistence type="predicted"/>
<evidence type="ECO:0000313" key="6">
    <source>
        <dbReference type="Proteomes" id="UP000634136"/>
    </source>
</evidence>
<reference evidence="5" key="1">
    <citation type="submission" date="2020-09" db="EMBL/GenBank/DDBJ databases">
        <title>Genome-Enabled Discovery of Anthraquinone Biosynthesis in Senna tora.</title>
        <authorList>
            <person name="Kang S.-H."/>
            <person name="Pandey R.P."/>
            <person name="Lee C.-M."/>
            <person name="Sim J.-S."/>
            <person name="Jeong J.-T."/>
            <person name="Choi B.-S."/>
            <person name="Jung M."/>
            <person name="Ginzburg D."/>
            <person name="Zhao K."/>
            <person name="Won S.Y."/>
            <person name="Oh T.-J."/>
            <person name="Yu Y."/>
            <person name="Kim N.-H."/>
            <person name="Lee O.R."/>
            <person name="Lee T.-H."/>
            <person name="Bashyal P."/>
            <person name="Kim T.-S."/>
            <person name="Lee W.-H."/>
            <person name="Kawkins C."/>
            <person name="Kim C.-K."/>
            <person name="Kim J.S."/>
            <person name="Ahn B.O."/>
            <person name="Rhee S.Y."/>
            <person name="Sohng J.K."/>
        </authorList>
    </citation>
    <scope>NUCLEOTIDE SEQUENCE</scope>
    <source>
        <tissue evidence="5">Leaf</tissue>
    </source>
</reference>
<keyword evidence="1" id="KW-0479">Metal-binding</keyword>
<evidence type="ECO:0000256" key="3">
    <source>
        <dbReference type="ARBA" id="ARBA00023004"/>
    </source>
</evidence>
<name>A0A834SYW0_9FABA</name>
<accession>A0A834SYW0</accession>
<evidence type="ECO:0000256" key="1">
    <source>
        <dbReference type="ARBA" id="ARBA00022723"/>
    </source>
</evidence>
<protein>
    <submittedName>
        <fullName evidence="5">Protein SRG1</fullName>
    </submittedName>
</protein>
<keyword evidence="6" id="KW-1185">Reference proteome</keyword>
<organism evidence="5 6">
    <name type="scientific">Senna tora</name>
    <dbReference type="NCBI Taxonomy" id="362788"/>
    <lineage>
        <taxon>Eukaryota</taxon>
        <taxon>Viridiplantae</taxon>
        <taxon>Streptophyta</taxon>
        <taxon>Embryophyta</taxon>
        <taxon>Tracheophyta</taxon>
        <taxon>Spermatophyta</taxon>
        <taxon>Magnoliopsida</taxon>
        <taxon>eudicotyledons</taxon>
        <taxon>Gunneridae</taxon>
        <taxon>Pentapetalae</taxon>
        <taxon>rosids</taxon>
        <taxon>fabids</taxon>
        <taxon>Fabales</taxon>
        <taxon>Fabaceae</taxon>
        <taxon>Caesalpinioideae</taxon>
        <taxon>Cassia clade</taxon>
        <taxon>Senna</taxon>
    </lineage>
</organism>
<dbReference type="InterPro" id="IPR027443">
    <property type="entry name" value="IPNS-like_sf"/>
</dbReference>
<dbReference type="OrthoDB" id="1724612at2759"/>
<dbReference type="Pfam" id="PF03171">
    <property type="entry name" value="2OG-FeII_Oxy"/>
    <property type="match status" value="1"/>
</dbReference>
<comment type="caution">
    <text evidence="5">The sequence shown here is derived from an EMBL/GenBank/DDBJ whole genome shotgun (WGS) entry which is preliminary data.</text>
</comment>
<dbReference type="EMBL" id="JAAIUW010000010">
    <property type="protein sequence ID" value="KAF7812619.1"/>
    <property type="molecule type" value="Genomic_DNA"/>
</dbReference>
<sequence length="83" mass="9753">MQIWSNGVYKSVEHRAVTNARKARMSIAMFFMADDDAEIGPVDTMLCDNGQALYKRIKYVDYIRRNPRLCHLHLHLMKMDTLH</sequence>
<dbReference type="GO" id="GO:0031418">
    <property type="term" value="F:L-ascorbic acid binding"/>
    <property type="evidence" value="ECO:0007669"/>
    <property type="project" value="UniProtKB-KW"/>
</dbReference>
<keyword evidence="3" id="KW-0408">Iron</keyword>
<gene>
    <name evidence="5" type="ORF">G2W53_033595</name>
</gene>
<dbReference type="InterPro" id="IPR050295">
    <property type="entry name" value="Plant_2OG-oxidoreductases"/>
</dbReference>
<feature type="domain" description="Isopenicillin N synthase-like Fe(2+) 2OG dioxygenase" evidence="4">
    <location>
        <begin position="1"/>
        <end position="31"/>
    </location>
</feature>
<dbReference type="InterPro" id="IPR044861">
    <property type="entry name" value="IPNS-like_FE2OG_OXY"/>
</dbReference>
<dbReference type="AlphaFoldDB" id="A0A834SYW0"/>
<dbReference type="Gene3D" id="2.60.120.330">
    <property type="entry name" value="B-lactam Antibiotic, Isopenicillin N Synthase, Chain"/>
    <property type="match status" value="1"/>
</dbReference>
<dbReference type="PANTHER" id="PTHR47991">
    <property type="entry name" value="OXOGLUTARATE/IRON-DEPENDENT DIOXYGENASE"/>
    <property type="match status" value="1"/>
</dbReference>
<dbReference type="SUPFAM" id="SSF51197">
    <property type="entry name" value="Clavaminate synthase-like"/>
    <property type="match status" value="1"/>
</dbReference>